<comment type="caution">
    <text evidence="1">The sequence shown here is derived from an EMBL/GenBank/DDBJ whole genome shotgun (WGS) entry which is preliminary data.</text>
</comment>
<gene>
    <name evidence="1" type="ORF">M2283_001915</name>
</gene>
<name>A0ABT6LEA7_9ACTN</name>
<reference evidence="1 2" key="1">
    <citation type="submission" date="2023-04" db="EMBL/GenBank/DDBJ databases">
        <title>Forest soil microbial communities from Buena Vista Peninsula, Colon Province, Panama.</title>
        <authorList>
            <person name="Bouskill N."/>
        </authorList>
    </citation>
    <scope>NUCLEOTIDE SEQUENCE [LARGE SCALE GENOMIC DNA]</scope>
    <source>
        <strain evidence="1 2">GGS1</strain>
    </source>
</reference>
<evidence type="ECO:0000313" key="1">
    <source>
        <dbReference type="EMBL" id="MDH6214632.1"/>
    </source>
</evidence>
<dbReference type="EMBL" id="JARXVH010000003">
    <property type="protein sequence ID" value="MDH6214632.1"/>
    <property type="molecule type" value="Genomic_DNA"/>
</dbReference>
<keyword evidence="2" id="KW-1185">Reference proteome</keyword>
<accession>A0ABT6LEA7</accession>
<sequence>MGQGFVEVGALFRSVGMAVGLPSTVVGAYRSLDGLGGAYEQVVRPLVVESLAEPGERERAERSLRAMSVKFGLAMLGYGRLTGRALPLDVAVLAGAVTRLYDDLIDGETDPSADARLADLMGNRPFTAGTDAELLLGRLVRELERRLGYTPGEDVFAAIASLHEFQVLSRRQREVDVPVDVLEKITRGKGSSAHLILCSIVKPGLEPAERELALDLGEALQSLDDYMDVGPDRAHGVATLATLGVVNLTHIAERLRGMRPRLVACYGRRPARTYCGMLYFLLLKAWVGRHLPVLGPLTRRAAGRSAVLTVFARSADALPPAVGRSEAGS</sequence>
<dbReference type="Proteomes" id="UP001160499">
    <property type="component" value="Unassembled WGS sequence"/>
</dbReference>
<evidence type="ECO:0008006" key="3">
    <source>
        <dbReference type="Google" id="ProtNLM"/>
    </source>
</evidence>
<proteinExistence type="predicted"/>
<evidence type="ECO:0000313" key="2">
    <source>
        <dbReference type="Proteomes" id="UP001160499"/>
    </source>
</evidence>
<protein>
    <recommendedName>
        <fullName evidence="3">Phytoene synthase</fullName>
    </recommendedName>
</protein>
<organism evidence="1 2">
    <name type="scientific">Streptomyces pseudovenezuelae</name>
    <dbReference type="NCBI Taxonomy" id="67350"/>
    <lineage>
        <taxon>Bacteria</taxon>
        <taxon>Bacillati</taxon>
        <taxon>Actinomycetota</taxon>
        <taxon>Actinomycetes</taxon>
        <taxon>Kitasatosporales</taxon>
        <taxon>Streptomycetaceae</taxon>
        <taxon>Streptomyces</taxon>
        <taxon>Streptomyces aurantiacus group</taxon>
    </lineage>
</organism>